<dbReference type="Gene3D" id="2.40.50.140">
    <property type="entry name" value="Nucleic acid-binding proteins"/>
    <property type="match status" value="1"/>
</dbReference>
<sequence>MKSQYINELKAGQLVKEKFLLNKKILREKKDGGFFTQIELSDRTGSIEGVAWDNVSDELKNISAGDFVFVTGSISEYNERLRIVVNSVSRINEDEIEPEDFLPVIEANIKEVINEIRGFLGKISNPYLKNLMMQFLNNPEFMERFSRAPAAKKAHHAGIGGLAVHTRNLIKLGLKACEIFEFLNPDLLIAGSFLHDIGKIYEYTYQKKIDHTKNGRMLGHIVIGYEMVSEKISKIDNFPEELRLKLLHMIVSHHGELEYGSPILPLFPEALVLHFIDNLDSKLEMMRDEIKKNKGTLSNWSDYHPLLGRAIYLGSED</sequence>
<evidence type="ECO:0000259" key="2">
    <source>
        <dbReference type="SMART" id="SM00471"/>
    </source>
</evidence>
<dbReference type="PANTHER" id="PTHR37294:SF1">
    <property type="entry name" value="3'-5' EXORIBONUCLEASE YHAM"/>
    <property type="match status" value="1"/>
</dbReference>
<protein>
    <submittedName>
        <fullName evidence="3">HD domain-containing protein</fullName>
    </submittedName>
</protein>
<dbReference type="Pfam" id="PF01966">
    <property type="entry name" value="HD"/>
    <property type="match status" value="1"/>
</dbReference>
<dbReference type="PANTHER" id="PTHR37294">
    <property type="entry name" value="3'-5' EXORIBONUCLEASE YHAM"/>
    <property type="match status" value="1"/>
</dbReference>
<feature type="domain" description="HD/PDEase" evidence="2">
    <location>
        <begin position="158"/>
        <end position="291"/>
    </location>
</feature>
<name>A0A7C6EH10_UNCW3</name>
<dbReference type="InterPro" id="IPR004365">
    <property type="entry name" value="NA-bd_OB_tRNA"/>
</dbReference>
<dbReference type="SUPFAM" id="SSF50249">
    <property type="entry name" value="Nucleic acid-binding proteins"/>
    <property type="match status" value="1"/>
</dbReference>
<organism evidence="3">
    <name type="scientific">candidate division WOR-3 bacterium</name>
    <dbReference type="NCBI Taxonomy" id="2052148"/>
    <lineage>
        <taxon>Bacteria</taxon>
        <taxon>Bacteria division WOR-3</taxon>
    </lineage>
</organism>
<accession>A0A7C6EH10</accession>
<dbReference type="NCBIfam" id="TIGR00277">
    <property type="entry name" value="HDIG"/>
    <property type="match status" value="1"/>
</dbReference>
<dbReference type="Gene3D" id="1.10.3210.10">
    <property type="entry name" value="Hypothetical protein af1432"/>
    <property type="match status" value="1"/>
</dbReference>
<dbReference type="Pfam" id="PF01336">
    <property type="entry name" value="tRNA_anti-codon"/>
    <property type="match status" value="1"/>
</dbReference>
<dbReference type="GO" id="GO:0016787">
    <property type="term" value="F:hydrolase activity"/>
    <property type="evidence" value="ECO:0007669"/>
    <property type="project" value="UniProtKB-KW"/>
</dbReference>
<dbReference type="InterPro" id="IPR006675">
    <property type="entry name" value="HDIG_dom"/>
</dbReference>
<dbReference type="SMART" id="SM00471">
    <property type="entry name" value="HDc"/>
    <property type="match status" value="1"/>
</dbReference>
<dbReference type="CDD" id="cd00077">
    <property type="entry name" value="HDc"/>
    <property type="match status" value="1"/>
</dbReference>
<dbReference type="GO" id="GO:0031125">
    <property type="term" value="P:rRNA 3'-end processing"/>
    <property type="evidence" value="ECO:0007669"/>
    <property type="project" value="TreeGrafter"/>
</dbReference>
<evidence type="ECO:0000313" key="3">
    <source>
        <dbReference type="EMBL" id="HHS62924.1"/>
    </source>
</evidence>
<dbReference type="GO" id="GO:0003676">
    <property type="term" value="F:nucleic acid binding"/>
    <property type="evidence" value="ECO:0007669"/>
    <property type="project" value="InterPro"/>
</dbReference>
<dbReference type="EMBL" id="DTHJ01000098">
    <property type="protein sequence ID" value="HHS62924.1"/>
    <property type="molecule type" value="Genomic_DNA"/>
</dbReference>
<dbReference type="InterPro" id="IPR006674">
    <property type="entry name" value="HD_domain"/>
</dbReference>
<gene>
    <name evidence="3" type="ORF">ENV70_04840</name>
</gene>
<dbReference type="SUPFAM" id="SSF109604">
    <property type="entry name" value="HD-domain/PDEase-like"/>
    <property type="match status" value="1"/>
</dbReference>
<dbReference type="InterPro" id="IPR003607">
    <property type="entry name" value="HD/PDEase_dom"/>
</dbReference>
<comment type="caution">
    <text evidence="3">The sequence shown here is derived from an EMBL/GenBank/DDBJ whole genome shotgun (WGS) entry which is preliminary data.</text>
</comment>
<proteinExistence type="predicted"/>
<dbReference type="AlphaFoldDB" id="A0A7C6EH10"/>
<dbReference type="InterPro" id="IPR012340">
    <property type="entry name" value="NA-bd_OB-fold"/>
</dbReference>
<evidence type="ECO:0000256" key="1">
    <source>
        <dbReference type="ARBA" id="ARBA00022801"/>
    </source>
</evidence>
<reference evidence="3" key="1">
    <citation type="journal article" date="2020" name="mSystems">
        <title>Genome- and Community-Level Interaction Insights into Carbon Utilization and Element Cycling Functions of Hydrothermarchaeota in Hydrothermal Sediment.</title>
        <authorList>
            <person name="Zhou Z."/>
            <person name="Liu Y."/>
            <person name="Xu W."/>
            <person name="Pan J."/>
            <person name="Luo Z.H."/>
            <person name="Li M."/>
        </authorList>
    </citation>
    <scope>NUCLEOTIDE SEQUENCE [LARGE SCALE GENOMIC DNA]</scope>
    <source>
        <strain evidence="3">SpSt-783</strain>
    </source>
</reference>
<dbReference type="InterPro" id="IPR050798">
    <property type="entry name" value="YhaM_exoribonuc/phosphodiest"/>
</dbReference>
<keyword evidence="1" id="KW-0378">Hydrolase</keyword>